<dbReference type="EMBL" id="VIEB01000013">
    <property type="protein sequence ID" value="TQE13114.1"/>
    <property type="molecule type" value="Genomic_DNA"/>
</dbReference>
<keyword evidence="3" id="KW-1185">Reference proteome</keyword>
<organism evidence="2 3">
    <name type="scientific">Malus baccata</name>
    <name type="common">Siberian crab apple</name>
    <name type="synonym">Pyrus baccata</name>
    <dbReference type="NCBI Taxonomy" id="106549"/>
    <lineage>
        <taxon>Eukaryota</taxon>
        <taxon>Viridiplantae</taxon>
        <taxon>Streptophyta</taxon>
        <taxon>Embryophyta</taxon>
        <taxon>Tracheophyta</taxon>
        <taxon>Spermatophyta</taxon>
        <taxon>Magnoliopsida</taxon>
        <taxon>eudicotyledons</taxon>
        <taxon>Gunneridae</taxon>
        <taxon>Pentapetalae</taxon>
        <taxon>rosids</taxon>
        <taxon>fabids</taxon>
        <taxon>Rosales</taxon>
        <taxon>Rosaceae</taxon>
        <taxon>Amygdaloideae</taxon>
        <taxon>Maleae</taxon>
        <taxon>Malus</taxon>
    </lineage>
</organism>
<dbReference type="AlphaFoldDB" id="A0A540NQ00"/>
<sequence>MPDCRNERAFMTSKTTPTKPEHVDADQLTSTLILVNSEIGGDHPGARSALIKGSGITRFLLTASRKASTEELIAHRTCTGFICR</sequence>
<reference evidence="2 3" key="1">
    <citation type="journal article" date="2019" name="G3 (Bethesda)">
        <title>Sequencing of a Wild Apple (Malus baccata) Genome Unravels the Differences Between Cultivated and Wild Apple Species Regarding Disease Resistance and Cold Tolerance.</title>
        <authorList>
            <person name="Chen X."/>
        </authorList>
    </citation>
    <scope>NUCLEOTIDE SEQUENCE [LARGE SCALE GENOMIC DNA]</scope>
    <source>
        <strain evidence="3">cv. Shandingzi</strain>
        <tissue evidence="2">Leaves</tissue>
    </source>
</reference>
<feature type="region of interest" description="Disordered" evidence="1">
    <location>
        <begin position="1"/>
        <end position="22"/>
    </location>
</feature>
<protein>
    <submittedName>
        <fullName evidence="2">Uncharacterized protein</fullName>
    </submittedName>
</protein>
<gene>
    <name evidence="2" type="ORF">C1H46_001198</name>
</gene>
<evidence type="ECO:0000256" key="1">
    <source>
        <dbReference type="SAM" id="MobiDB-lite"/>
    </source>
</evidence>
<proteinExistence type="predicted"/>
<dbReference type="Proteomes" id="UP000315295">
    <property type="component" value="Unassembled WGS sequence"/>
</dbReference>
<name>A0A540NQ00_MALBA</name>
<evidence type="ECO:0000313" key="3">
    <source>
        <dbReference type="Proteomes" id="UP000315295"/>
    </source>
</evidence>
<evidence type="ECO:0000313" key="2">
    <source>
        <dbReference type="EMBL" id="TQE13114.1"/>
    </source>
</evidence>
<accession>A0A540NQ00</accession>
<comment type="caution">
    <text evidence="2">The sequence shown here is derived from an EMBL/GenBank/DDBJ whole genome shotgun (WGS) entry which is preliminary data.</text>
</comment>